<feature type="region of interest" description="Disordered" evidence="1">
    <location>
        <begin position="86"/>
        <end position="109"/>
    </location>
</feature>
<organism evidence="2 3">
    <name type="scientific">Synaphobranchus kaupii</name>
    <name type="common">Kaup's arrowtooth eel</name>
    <dbReference type="NCBI Taxonomy" id="118154"/>
    <lineage>
        <taxon>Eukaryota</taxon>
        <taxon>Metazoa</taxon>
        <taxon>Chordata</taxon>
        <taxon>Craniata</taxon>
        <taxon>Vertebrata</taxon>
        <taxon>Euteleostomi</taxon>
        <taxon>Actinopterygii</taxon>
        <taxon>Neopterygii</taxon>
        <taxon>Teleostei</taxon>
        <taxon>Anguilliformes</taxon>
        <taxon>Synaphobranchidae</taxon>
        <taxon>Synaphobranchus</taxon>
    </lineage>
</organism>
<feature type="compositionally biased region" description="Pro residues" evidence="1">
    <location>
        <begin position="100"/>
        <end position="109"/>
    </location>
</feature>
<keyword evidence="3" id="KW-1185">Reference proteome</keyword>
<accession>A0A9Q1F0C8</accession>
<evidence type="ECO:0000313" key="2">
    <source>
        <dbReference type="EMBL" id="KAJ8348594.1"/>
    </source>
</evidence>
<dbReference type="Proteomes" id="UP001152622">
    <property type="component" value="Chromosome 10"/>
</dbReference>
<protein>
    <submittedName>
        <fullName evidence="2">Uncharacterized protein</fullName>
    </submittedName>
</protein>
<proteinExistence type="predicted"/>
<feature type="region of interest" description="Disordered" evidence="1">
    <location>
        <begin position="1"/>
        <end position="30"/>
    </location>
</feature>
<evidence type="ECO:0000313" key="3">
    <source>
        <dbReference type="Proteomes" id="UP001152622"/>
    </source>
</evidence>
<dbReference type="AlphaFoldDB" id="A0A9Q1F0C8"/>
<comment type="caution">
    <text evidence="2">The sequence shown here is derived from an EMBL/GenBank/DDBJ whole genome shotgun (WGS) entry which is preliminary data.</text>
</comment>
<evidence type="ECO:0000256" key="1">
    <source>
        <dbReference type="SAM" id="MobiDB-lite"/>
    </source>
</evidence>
<dbReference type="EMBL" id="JAINUF010000010">
    <property type="protein sequence ID" value="KAJ8348594.1"/>
    <property type="molecule type" value="Genomic_DNA"/>
</dbReference>
<sequence length="109" mass="11869">MHLLSERIRSQKTAQPHVTGGAEKTTSPAQGTQFLVFRKMQSLVGLTPPSPPPQPRRTLPITQCGIPAHQSGPGTGYRVAALHPCPYKGHRQGNSRRLPPIQPRPPSQL</sequence>
<name>A0A9Q1F0C8_SYNKA</name>
<gene>
    <name evidence="2" type="ORF">SKAU_G00271830</name>
</gene>
<reference evidence="2" key="1">
    <citation type="journal article" date="2023" name="Science">
        <title>Genome structures resolve the early diversification of teleost fishes.</title>
        <authorList>
            <person name="Parey E."/>
            <person name="Louis A."/>
            <person name="Montfort J."/>
            <person name="Bouchez O."/>
            <person name="Roques C."/>
            <person name="Iampietro C."/>
            <person name="Lluch J."/>
            <person name="Castinel A."/>
            <person name="Donnadieu C."/>
            <person name="Desvignes T."/>
            <person name="Floi Bucao C."/>
            <person name="Jouanno E."/>
            <person name="Wen M."/>
            <person name="Mejri S."/>
            <person name="Dirks R."/>
            <person name="Jansen H."/>
            <person name="Henkel C."/>
            <person name="Chen W.J."/>
            <person name="Zahm M."/>
            <person name="Cabau C."/>
            <person name="Klopp C."/>
            <person name="Thompson A.W."/>
            <person name="Robinson-Rechavi M."/>
            <person name="Braasch I."/>
            <person name="Lecointre G."/>
            <person name="Bobe J."/>
            <person name="Postlethwait J.H."/>
            <person name="Berthelot C."/>
            <person name="Roest Crollius H."/>
            <person name="Guiguen Y."/>
        </authorList>
    </citation>
    <scope>NUCLEOTIDE SEQUENCE</scope>
    <source>
        <strain evidence="2">WJC10195</strain>
    </source>
</reference>